<dbReference type="Proteomes" id="UP000279995">
    <property type="component" value="Chromosome I"/>
</dbReference>
<gene>
    <name evidence="1" type="ORF">D9T18_00900</name>
</gene>
<dbReference type="Gene3D" id="3.90.1480.20">
    <property type="entry name" value="Glycosyl transferase family 29"/>
    <property type="match status" value="1"/>
</dbReference>
<dbReference type="RefSeq" id="WP_121636826.1">
    <property type="nucleotide sequence ID" value="NZ_CP033065.1"/>
</dbReference>
<organism evidence="1 2">
    <name type="scientific">Pseudoalteromonas agarivorans</name>
    <dbReference type="NCBI Taxonomy" id="176102"/>
    <lineage>
        <taxon>Bacteria</taxon>
        <taxon>Pseudomonadati</taxon>
        <taxon>Pseudomonadota</taxon>
        <taxon>Gammaproteobacteria</taxon>
        <taxon>Alteromonadales</taxon>
        <taxon>Pseudoalteromonadaceae</taxon>
        <taxon>Pseudoalteromonas</taxon>
    </lineage>
</organism>
<evidence type="ECO:0000313" key="1">
    <source>
        <dbReference type="EMBL" id="AYM85345.1"/>
    </source>
</evidence>
<dbReference type="AlphaFoldDB" id="A0AAD0XBD4"/>
<accession>A0AAD0XBD4</accession>
<dbReference type="EMBL" id="CP033065">
    <property type="protein sequence ID" value="AYM85345.1"/>
    <property type="molecule type" value="Genomic_DNA"/>
</dbReference>
<dbReference type="InterPro" id="IPR038578">
    <property type="entry name" value="GT29-like_sf"/>
</dbReference>
<sequence>MAKQTVLIIGNGPVEKDVSKTLNSFDRVVRFNMCANMPAYLGRKCTDLWLVGRGKQGAILCAAFPDIDITQLKNVMITDPKPNLFTQPFYKLINRRGCIDHGDEIIRKYSPHANVSRIAQHDKTVLLKHLYTFGKPAFKAKTPSSGMLAIEHFLKQQTQVYIIGFGFKGWKRHPWDLEKQYVASLIAKQKVQLLKSPS</sequence>
<protein>
    <submittedName>
        <fullName evidence="1">Uncharacterized protein</fullName>
    </submittedName>
</protein>
<evidence type="ECO:0000313" key="2">
    <source>
        <dbReference type="Proteomes" id="UP000279995"/>
    </source>
</evidence>
<reference evidence="1 2" key="1">
    <citation type="submission" date="2018-10" db="EMBL/GenBank/DDBJ databases">
        <title>Complete Genome Sequence and Transcriptomic Profiles of a Marine Bacterium, Pseudoalteromonas agarivorans Hao 2018.</title>
        <authorList>
            <person name="Hao L."/>
        </authorList>
    </citation>
    <scope>NUCLEOTIDE SEQUENCE [LARGE SCALE GENOMIC DNA]</scope>
    <source>
        <strain evidence="1 2">Hao 2018</strain>
    </source>
</reference>
<proteinExistence type="predicted"/>
<name>A0AAD0XBD4_9GAMM</name>